<dbReference type="STRING" id="398767.Glov_1514"/>
<dbReference type="eggNOG" id="COG3170">
    <property type="taxonomic scope" value="Bacteria"/>
</dbReference>
<evidence type="ECO:0000313" key="2">
    <source>
        <dbReference type="EMBL" id="ACD95230.1"/>
    </source>
</evidence>
<proteinExistence type="predicted"/>
<dbReference type="AlphaFoldDB" id="B3E8W2"/>
<protein>
    <recommendedName>
        <fullName evidence="4">Capsule assembly Wzi family protein</fullName>
    </recommendedName>
</protein>
<evidence type="ECO:0000256" key="1">
    <source>
        <dbReference type="SAM" id="SignalP"/>
    </source>
</evidence>
<dbReference type="InterPro" id="IPR026950">
    <property type="entry name" value="Caps_assemb_Wzi"/>
</dbReference>
<organism evidence="2 3">
    <name type="scientific">Trichlorobacter lovleyi (strain ATCC BAA-1151 / DSM 17278 / SZ)</name>
    <name type="common">Geobacter lovleyi</name>
    <dbReference type="NCBI Taxonomy" id="398767"/>
    <lineage>
        <taxon>Bacteria</taxon>
        <taxon>Pseudomonadati</taxon>
        <taxon>Thermodesulfobacteriota</taxon>
        <taxon>Desulfuromonadia</taxon>
        <taxon>Geobacterales</taxon>
        <taxon>Geobacteraceae</taxon>
        <taxon>Trichlorobacter</taxon>
    </lineage>
</organism>
<feature type="signal peptide" evidence="1">
    <location>
        <begin position="1"/>
        <end position="22"/>
    </location>
</feature>
<dbReference type="EMBL" id="CP001089">
    <property type="protein sequence ID" value="ACD95230.1"/>
    <property type="molecule type" value="Genomic_DNA"/>
</dbReference>
<accession>B3E8W2</accession>
<sequence length="542" mass="60190">MNTLYKAIIVSVLLGMTAPALADMLSSSNIPLDSPIYLYLEKLSGMGLIRSDSRGLKPFSRAEAARLTVEATETYRSSASHGDASAAVAKAMLKELKSQLARELALYNNDTRARLFDATPVLSARLRYVYLDGTPRSYERQANDPGNDGVFGIGQGLRPRNPYPSPVQHHGSEGTPLLENNEGTVYSRGHNAEFRVAGEAYISRYAVGLFEPQLLYGSERHRSVATLNRAYVKLGGGALELEVGRDSTWMGLGQRGAITLSNNARNLDMLKLSSPEPFTVSWLSWLGDMKYMFLVSRLDHTVTNGKERQPYYYAVKLISKPSDNLEIGFNLGKQAGGTGLNNSLQQYVNGILGGTSADNSNGMAGFELRYRAPWLRNTEFYAEFSGEDTASFWPIVESYLAGFYIPMLTSDGRNDLRFEYFRGNNILYTSSTMPQGYLYHDLPLGHAQGGATEDFFVRYSHWLGVKNNIALDYSYTTRGNFGGLPGQAVEQKHAGRVSVTVPLFERIEAQLLYGVEGIRNVNLVLGQHRTNQLMKLELRYNY</sequence>
<keyword evidence="1" id="KW-0732">Signal</keyword>
<keyword evidence="3" id="KW-1185">Reference proteome</keyword>
<feature type="chain" id="PRO_5002787714" description="Capsule assembly Wzi family protein" evidence="1">
    <location>
        <begin position="23"/>
        <end position="542"/>
    </location>
</feature>
<dbReference type="KEGG" id="glo:Glov_1514"/>
<dbReference type="RefSeq" id="WP_012469572.1">
    <property type="nucleotide sequence ID" value="NC_010814.1"/>
</dbReference>
<dbReference type="Pfam" id="PF14052">
    <property type="entry name" value="Caps_assemb_Wzi"/>
    <property type="match status" value="1"/>
</dbReference>
<dbReference type="Proteomes" id="UP000002420">
    <property type="component" value="Chromosome"/>
</dbReference>
<dbReference type="HOGENOM" id="CLU_033718_0_0_7"/>
<dbReference type="InterPro" id="IPR038636">
    <property type="entry name" value="Wzi_sf"/>
</dbReference>
<reference evidence="2 3" key="1">
    <citation type="submission" date="2008-05" db="EMBL/GenBank/DDBJ databases">
        <title>Complete sequence of chromosome of Geobacter lovleyi SZ.</title>
        <authorList>
            <consortium name="US DOE Joint Genome Institute"/>
            <person name="Lucas S."/>
            <person name="Copeland A."/>
            <person name="Lapidus A."/>
            <person name="Glavina del Rio T."/>
            <person name="Dalin E."/>
            <person name="Tice H."/>
            <person name="Bruce D."/>
            <person name="Goodwin L."/>
            <person name="Pitluck S."/>
            <person name="Chertkov O."/>
            <person name="Meincke L."/>
            <person name="Brettin T."/>
            <person name="Detter J.C."/>
            <person name="Han C."/>
            <person name="Tapia R."/>
            <person name="Kuske C.R."/>
            <person name="Schmutz J."/>
            <person name="Larimer F."/>
            <person name="Land M."/>
            <person name="Hauser L."/>
            <person name="Kyrpides N."/>
            <person name="Mikhailova N."/>
            <person name="Sung Y."/>
            <person name="Fletcher K.E."/>
            <person name="Ritalahti K.M."/>
            <person name="Loeffler F.E."/>
            <person name="Richardson P."/>
        </authorList>
    </citation>
    <scope>NUCLEOTIDE SEQUENCE [LARGE SCALE GENOMIC DNA]</scope>
    <source>
        <strain evidence="3">ATCC BAA-1151 / DSM 17278 / SZ</strain>
    </source>
</reference>
<gene>
    <name evidence="2" type="ordered locus">Glov_1514</name>
</gene>
<evidence type="ECO:0000313" key="3">
    <source>
        <dbReference type="Proteomes" id="UP000002420"/>
    </source>
</evidence>
<name>B3E8W2_TRIL1</name>
<dbReference type="Gene3D" id="2.40.160.130">
    <property type="entry name" value="Capsule assembly protein Wzi"/>
    <property type="match status" value="1"/>
</dbReference>
<dbReference type="OrthoDB" id="101884at2"/>
<evidence type="ECO:0008006" key="4">
    <source>
        <dbReference type="Google" id="ProtNLM"/>
    </source>
</evidence>